<evidence type="ECO:0000256" key="1">
    <source>
        <dbReference type="ARBA" id="ARBA00004429"/>
    </source>
</evidence>
<keyword evidence="6 9" id="KW-0812">Transmembrane</keyword>
<evidence type="ECO:0000313" key="11">
    <source>
        <dbReference type="EMBL" id="AQS60650.1"/>
    </source>
</evidence>
<keyword evidence="3 9" id="KW-0813">Transport</keyword>
<dbReference type="GO" id="GO:0140359">
    <property type="term" value="F:ABC-type transporter activity"/>
    <property type="evidence" value="ECO:0007669"/>
    <property type="project" value="InterPro"/>
</dbReference>
<reference evidence="11 12" key="1">
    <citation type="journal article" date="2016" name="Int. J. Syst. Evol. Microbiol.">
        <title>Desulfotomaculum ferrireducens sp. nov., a moderately thermophilic sulfate-reducing and dissimilatory Fe(III)-reducing bacterium isolated from compost.</title>
        <authorList>
            <person name="Yang G."/>
            <person name="Guo J."/>
            <person name="Zhuang L."/>
            <person name="Yuan Y."/>
            <person name="Zhou S."/>
        </authorList>
    </citation>
    <scope>NUCLEOTIDE SEQUENCE [LARGE SCALE GENOMIC DNA]</scope>
    <source>
        <strain evidence="11 12">GSS09</strain>
    </source>
</reference>
<comment type="subcellular location">
    <subcellularLocation>
        <location evidence="1">Cell inner membrane</location>
        <topology evidence="1">Multi-pass membrane protein</topology>
    </subcellularLocation>
    <subcellularLocation>
        <location evidence="9">Cell membrane</location>
        <topology evidence="9">Multi-pass membrane protein</topology>
    </subcellularLocation>
</comment>
<dbReference type="KEGG" id="dfg:B0537_15575"/>
<evidence type="ECO:0000256" key="6">
    <source>
        <dbReference type="ARBA" id="ARBA00022692"/>
    </source>
</evidence>
<dbReference type="PRINTS" id="PR00164">
    <property type="entry name" value="ABC2TRNSPORT"/>
</dbReference>
<organism evidence="11 12">
    <name type="scientific">Desulforamulus ferrireducens</name>
    <dbReference type="NCBI Taxonomy" id="1833852"/>
    <lineage>
        <taxon>Bacteria</taxon>
        <taxon>Bacillati</taxon>
        <taxon>Bacillota</taxon>
        <taxon>Clostridia</taxon>
        <taxon>Eubacteriales</taxon>
        <taxon>Peptococcaceae</taxon>
        <taxon>Desulforamulus</taxon>
    </lineage>
</organism>
<feature type="transmembrane region" description="Helical" evidence="9">
    <location>
        <begin position="141"/>
        <end position="164"/>
    </location>
</feature>
<dbReference type="Pfam" id="PF01061">
    <property type="entry name" value="ABC2_membrane"/>
    <property type="match status" value="1"/>
</dbReference>
<keyword evidence="8 9" id="KW-0472">Membrane</keyword>
<proteinExistence type="inferred from homology"/>
<keyword evidence="7 9" id="KW-1133">Transmembrane helix</keyword>
<evidence type="ECO:0000256" key="3">
    <source>
        <dbReference type="ARBA" id="ARBA00022448"/>
    </source>
</evidence>
<keyword evidence="12" id="KW-1185">Reference proteome</keyword>
<evidence type="ECO:0000256" key="8">
    <source>
        <dbReference type="ARBA" id="ARBA00023136"/>
    </source>
</evidence>
<sequence>MIAPFELLFRYRKLIWQTTINDIKAKFAGSMFGKLWLLLYPMLMLSAYAGVYIYIFKVRFDLFNSNEYVLLIFCGLIPFLGFCEALGTGIPSVTANSNLIKNTLFPIDIIPIKSVLVSQCTQVVGMIILLIALAVFDRLTIWALLIIPIWLLQLMFTIGLIWILSSLNVFFKDIQNMIAILTLFLMMVSPIAYTVEMVPKNLQPFLAGNPLFYIITAYQESLMLGKYPHGNTMVVLAILGFVFFIIGYWFFSKLKKILADNV</sequence>
<evidence type="ECO:0000259" key="10">
    <source>
        <dbReference type="PROSITE" id="PS51012"/>
    </source>
</evidence>
<dbReference type="GO" id="GO:0043190">
    <property type="term" value="C:ATP-binding cassette (ABC) transporter complex"/>
    <property type="evidence" value="ECO:0007669"/>
    <property type="project" value="InterPro"/>
</dbReference>
<protein>
    <recommendedName>
        <fullName evidence="9">Transport permease protein</fullName>
    </recommendedName>
</protein>
<evidence type="ECO:0000256" key="7">
    <source>
        <dbReference type="ARBA" id="ARBA00022989"/>
    </source>
</evidence>
<dbReference type="InterPro" id="IPR013525">
    <property type="entry name" value="ABC2_TM"/>
</dbReference>
<feature type="transmembrane region" description="Helical" evidence="9">
    <location>
        <begin position="35"/>
        <end position="56"/>
    </location>
</feature>
<dbReference type="PANTHER" id="PTHR30413:SF8">
    <property type="entry name" value="TRANSPORT PERMEASE PROTEIN"/>
    <property type="match status" value="1"/>
</dbReference>
<keyword evidence="5" id="KW-0997">Cell inner membrane</keyword>
<keyword evidence="4 9" id="KW-1003">Cell membrane</keyword>
<evidence type="ECO:0000256" key="2">
    <source>
        <dbReference type="ARBA" id="ARBA00007783"/>
    </source>
</evidence>
<dbReference type="InterPro" id="IPR000412">
    <property type="entry name" value="ABC_2_transport"/>
</dbReference>
<dbReference type="Proteomes" id="UP000189464">
    <property type="component" value="Chromosome"/>
</dbReference>
<dbReference type="AlphaFoldDB" id="A0A1S6J0W2"/>
<comment type="similarity">
    <text evidence="2 9">Belongs to the ABC-2 integral membrane protein family.</text>
</comment>
<dbReference type="PANTHER" id="PTHR30413">
    <property type="entry name" value="INNER MEMBRANE TRANSPORT PERMEASE"/>
    <property type="match status" value="1"/>
</dbReference>
<dbReference type="InterPro" id="IPR047817">
    <property type="entry name" value="ABC2_TM_bact-type"/>
</dbReference>
<dbReference type="GO" id="GO:0015920">
    <property type="term" value="P:lipopolysaccharide transport"/>
    <property type="evidence" value="ECO:0007669"/>
    <property type="project" value="TreeGrafter"/>
</dbReference>
<feature type="transmembrane region" description="Helical" evidence="9">
    <location>
        <begin position="115"/>
        <end position="135"/>
    </location>
</feature>
<dbReference type="EMBL" id="CP019698">
    <property type="protein sequence ID" value="AQS60650.1"/>
    <property type="molecule type" value="Genomic_DNA"/>
</dbReference>
<feature type="domain" description="ABC transmembrane type-2" evidence="10">
    <location>
        <begin position="32"/>
        <end position="254"/>
    </location>
</feature>
<dbReference type="STRING" id="1833852.B0537_15575"/>
<feature type="transmembrane region" description="Helical" evidence="9">
    <location>
        <begin position="232"/>
        <end position="251"/>
    </location>
</feature>
<name>A0A1S6J0W2_9FIRM</name>
<dbReference type="PROSITE" id="PS51012">
    <property type="entry name" value="ABC_TM2"/>
    <property type="match status" value="1"/>
</dbReference>
<evidence type="ECO:0000256" key="5">
    <source>
        <dbReference type="ARBA" id="ARBA00022519"/>
    </source>
</evidence>
<evidence type="ECO:0000256" key="9">
    <source>
        <dbReference type="RuleBase" id="RU361157"/>
    </source>
</evidence>
<evidence type="ECO:0000256" key="4">
    <source>
        <dbReference type="ARBA" id="ARBA00022475"/>
    </source>
</evidence>
<gene>
    <name evidence="11" type="ORF">B0537_15575</name>
</gene>
<feature type="transmembrane region" description="Helical" evidence="9">
    <location>
        <begin position="68"/>
        <end position="94"/>
    </location>
</feature>
<evidence type="ECO:0000313" key="12">
    <source>
        <dbReference type="Proteomes" id="UP000189464"/>
    </source>
</evidence>
<feature type="transmembrane region" description="Helical" evidence="9">
    <location>
        <begin position="176"/>
        <end position="195"/>
    </location>
</feature>
<accession>A0A1S6J0W2</accession>